<feature type="non-terminal residue" evidence="2">
    <location>
        <position position="151"/>
    </location>
</feature>
<accession>A0ABN9Q9S1</accession>
<evidence type="ECO:0000256" key="1">
    <source>
        <dbReference type="SAM" id="MobiDB-lite"/>
    </source>
</evidence>
<evidence type="ECO:0000313" key="2">
    <source>
        <dbReference type="EMBL" id="CAK0801295.1"/>
    </source>
</evidence>
<dbReference type="EMBL" id="CAUYUJ010002555">
    <property type="protein sequence ID" value="CAK0801295.1"/>
    <property type="molecule type" value="Genomic_DNA"/>
</dbReference>
<reference evidence="2" key="1">
    <citation type="submission" date="2023-10" db="EMBL/GenBank/DDBJ databases">
        <authorList>
            <person name="Chen Y."/>
            <person name="Shah S."/>
            <person name="Dougan E. K."/>
            <person name="Thang M."/>
            <person name="Chan C."/>
        </authorList>
    </citation>
    <scope>NUCLEOTIDE SEQUENCE [LARGE SCALE GENOMIC DNA]</scope>
</reference>
<feature type="region of interest" description="Disordered" evidence="1">
    <location>
        <begin position="14"/>
        <end position="55"/>
    </location>
</feature>
<keyword evidence="3" id="KW-1185">Reference proteome</keyword>
<proteinExistence type="predicted"/>
<protein>
    <recommendedName>
        <fullName evidence="4">2'-phosphotransferase</fullName>
    </recommendedName>
</protein>
<comment type="caution">
    <text evidence="2">The sequence shown here is derived from an EMBL/GenBank/DDBJ whole genome shotgun (WGS) entry which is preliminary data.</text>
</comment>
<name>A0ABN9Q9S1_9DINO</name>
<organism evidence="2 3">
    <name type="scientific">Prorocentrum cordatum</name>
    <dbReference type="NCBI Taxonomy" id="2364126"/>
    <lineage>
        <taxon>Eukaryota</taxon>
        <taxon>Sar</taxon>
        <taxon>Alveolata</taxon>
        <taxon>Dinophyceae</taxon>
        <taxon>Prorocentrales</taxon>
        <taxon>Prorocentraceae</taxon>
        <taxon>Prorocentrum</taxon>
    </lineage>
</organism>
<evidence type="ECO:0000313" key="3">
    <source>
        <dbReference type="Proteomes" id="UP001189429"/>
    </source>
</evidence>
<feature type="non-terminal residue" evidence="2">
    <location>
        <position position="1"/>
    </location>
</feature>
<sequence>AELGQLALDAVAAADGEERPAKAPRTWVSQPCAPQGSAKGVGKATGKDGKGSPAPAILNGEGHVFEGGIWNGWWYADIYWTPEMKNKKASESQKESDLVTALYKALEMHAGKSVTLSQLGSDYKVAELKKDPFFKQRRLLDFLREHDNIFE</sequence>
<evidence type="ECO:0008006" key="4">
    <source>
        <dbReference type="Google" id="ProtNLM"/>
    </source>
</evidence>
<dbReference type="Proteomes" id="UP001189429">
    <property type="component" value="Unassembled WGS sequence"/>
</dbReference>
<gene>
    <name evidence="2" type="ORF">PCOR1329_LOCUS9212</name>
</gene>